<dbReference type="InterPro" id="IPR011251">
    <property type="entry name" value="Luciferase-like_dom"/>
</dbReference>
<keyword evidence="2" id="KW-0288">FMN</keyword>
<evidence type="ECO:0000256" key="3">
    <source>
        <dbReference type="ARBA" id="ARBA00023002"/>
    </source>
</evidence>
<dbReference type="InterPro" id="IPR036661">
    <property type="entry name" value="Luciferase-like_sf"/>
</dbReference>
<dbReference type="PANTHER" id="PTHR42847">
    <property type="entry name" value="ALKANESULFONATE MONOOXYGENASE"/>
    <property type="match status" value="1"/>
</dbReference>
<dbReference type="Gene3D" id="3.20.20.30">
    <property type="entry name" value="Luciferase-like domain"/>
    <property type="match status" value="1"/>
</dbReference>
<dbReference type="GO" id="GO:0008726">
    <property type="term" value="F:alkanesulfonate monooxygenase activity"/>
    <property type="evidence" value="ECO:0007669"/>
    <property type="project" value="TreeGrafter"/>
</dbReference>
<evidence type="ECO:0000256" key="4">
    <source>
        <dbReference type="ARBA" id="ARBA00023033"/>
    </source>
</evidence>
<evidence type="ECO:0000259" key="5">
    <source>
        <dbReference type="Pfam" id="PF00296"/>
    </source>
</evidence>
<gene>
    <name evidence="6" type="ORF">UFOPK3674_01630</name>
</gene>
<dbReference type="Pfam" id="PF00296">
    <property type="entry name" value="Bac_luciferase"/>
    <property type="match status" value="1"/>
</dbReference>
<dbReference type="InterPro" id="IPR050172">
    <property type="entry name" value="SsuD_RutA_monooxygenase"/>
</dbReference>
<evidence type="ECO:0000256" key="1">
    <source>
        <dbReference type="ARBA" id="ARBA00022630"/>
    </source>
</evidence>
<reference evidence="6" key="1">
    <citation type="submission" date="2020-05" db="EMBL/GenBank/DDBJ databases">
        <authorList>
            <person name="Chiriac C."/>
            <person name="Salcher M."/>
            <person name="Ghai R."/>
            <person name="Kavagutti S V."/>
        </authorList>
    </citation>
    <scope>NUCLEOTIDE SEQUENCE</scope>
</reference>
<keyword evidence="3" id="KW-0560">Oxidoreductase</keyword>
<keyword evidence="1" id="KW-0285">Flavoprotein</keyword>
<dbReference type="GO" id="GO:0046306">
    <property type="term" value="P:alkanesulfonate catabolic process"/>
    <property type="evidence" value="ECO:0007669"/>
    <property type="project" value="TreeGrafter"/>
</dbReference>
<proteinExistence type="predicted"/>
<evidence type="ECO:0000256" key="2">
    <source>
        <dbReference type="ARBA" id="ARBA00022643"/>
    </source>
</evidence>
<dbReference type="InterPro" id="IPR019921">
    <property type="entry name" value="Lucif-like_OxRdtase_Rv2161c"/>
</dbReference>
<accession>A0A6J7J675</accession>
<feature type="domain" description="Luciferase-like" evidence="5">
    <location>
        <begin position="17"/>
        <end position="267"/>
    </location>
</feature>
<dbReference type="NCBIfam" id="TIGR03619">
    <property type="entry name" value="F420_Rv2161c"/>
    <property type="match status" value="1"/>
</dbReference>
<dbReference type="SUPFAM" id="SSF51679">
    <property type="entry name" value="Bacterial luciferase-like"/>
    <property type="match status" value="1"/>
</dbReference>
<name>A0A6J7J675_9ZZZZ</name>
<dbReference type="EMBL" id="CAFBMX010000008">
    <property type="protein sequence ID" value="CAB4938157.1"/>
    <property type="molecule type" value="Genomic_DNA"/>
</dbReference>
<dbReference type="PANTHER" id="PTHR42847:SF4">
    <property type="entry name" value="ALKANESULFONATE MONOOXYGENASE-RELATED"/>
    <property type="match status" value="1"/>
</dbReference>
<evidence type="ECO:0000313" key="6">
    <source>
        <dbReference type="EMBL" id="CAB4938157.1"/>
    </source>
</evidence>
<protein>
    <submittedName>
        <fullName evidence="6">Unannotated protein</fullName>
    </submittedName>
</protein>
<keyword evidence="4" id="KW-0503">Monooxygenase</keyword>
<sequence>MHAGLFLFPTDECPDPAELGRIAEGNGFESLFFPEHTHIPASRESPWPGGAELPREYTRSHDLFVALTAAACATTTLRVGAGICLVPQHDPIVTAKTVATLDHISGGRLIFGVGAGWNREEVTNHGVEPRERFAVMRERVQAMQALWTQDEASFHGDHVEFDRVWSWPKPLQQPYPELLLGGHGPTVIDRTLEYADGWIPTATNDDDALLERVAELRARAAEQGRRASVTILAVGTQPERLERYAQAEIDRVLFYLPTVDDAATRARAEKIAAIRRDVLGS</sequence>
<organism evidence="6">
    <name type="scientific">freshwater metagenome</name>
    <dbReference type="NCBI Taxonomy" id="449393"/>
    <lineage>
        <taxon>unclassified sequences</taxon>
        <taxon>metagenomes</taxon>
        <taxon>ecological metagenomes</taxon>
    </lineage>
</organism>
<dbReference type="AlphaFoldDB" id="A0A6J7J675"/>